<sequence>MVEVRLSLTPLPGTRDVVLVSSGPFRPVGAILLPARACAAPAGRRSVEYPRMCHPVTPGWAHTLVMSWSPTCPITVVAVHAATCVCGHHRFDDPIVRTHPR</sequence>
<evidence type="ECO:0000313" key="1">
    <source>
        <dbReference type="EMBL" id="GID45460.1"/>
    </source>
</evidence>
<protein>
    <submittedName>
        <fullName evidence="1">Uncharacterized protein</fullName>
    </submittedName>
</protein>
<gene>
    <name evidence="1" type="ORF">Aca07nite_27350</name>
</gene>
<name>A0ABQ3WGU2_9ACTN</name>
<dbReference type="EMBL" id="BOMF01000053">
    <property type="protein sequence ID" value="GID45460.1"/>
    <property type="molecule type" value="Genomic_DNA"/>
</dbReference>
<accession>A0ABQ3WGU2</accession>
<reference evidence="1" key="1">
    <citation type="submission" date="2021-01" db="EMBL/GenBank/DDBJ databases">
        <title>Whole genome shotgun sequence of Actinoplanes capillaceus NBRC 16408.</title>
        <authorList>
            <person name="Komaki H."/>
            <person name="Tamura T."/>
        </authorList>
    </citation>
    <scope>NUCLEOTIDE SEQUENCE [LARGE SCALE GENOMIC DNA]</scope>
    <source>
        <strain evidence="1">NBRC 16408</strain>
    </source>
</reference>
<organism evidence="1">
    <name type="scientific">Actinoplanes campanulatus</name>
    <dbReference type="NCBI Taxonomy" id="113559"/>
    <lineage>
        <taxon>Bacteria</taxon>
        <taxon>Bacillati</taxon>
        <taxon>Actinomycetota</taxon>
        <taxon>Actinomycetes</taxon>
        <taxon>Micromonosporales</taxon>
        <taxon>Micromonosporaceae</taxon>
        <taxon>Actinoplanes</taxon>
    </lineage>
</organism>
<proteinExistence type="predicted"/>
<comment type="caution">
    <text evidence="1">The sequence shown here is derived from an EMBL/GenBank/DDBJ whole genome shotgun (WGS) entry which is preliminary data.</text>
</comment>